<sequence>MSKFVTRSNLSRSIQAFAVAAVLVTGMSATISAMSGDQAQAAAAGGGRGGGGGGGGGSAGGGGKGGGGDGSDGPKICLTNCAITEINLPTYPNPKPRLKPVKIERNCSTYRVEYGRPVCKDDTRF</sequence>
<gene>
    <name evidence="3" type="ORF">ACFPFW_01670</name>
</gene>
<dbReference type="Proteomes" id="UP001595796">
    <property type="component" value="Unassembled WGS sequence"/>
</dbReference>
<feature type="region of interest" description="Disordered" evidence="1">
    <location>
        <begin position="37"/>
        <end position="69"/>
    </location>
</feature>
<feature type="chain" id="PRO_5045377844" evidence="2">
    <location>
        <begin position="36"/>
        <end position="125"/>
    </location>
</feature>
<evidence type="ECO:0000313" key="4">
    <source>
        <dbReference type="Proteomes" id="UP001595796"/>
    </source>
</evidence>
<comment type="caution">
    <text evidence="3">The sequence shown here is derived from an EMBL/GenBank/DDBJ whole genome shotgun (WGS) entry which is preliminary data.</text>
</comment>
<organism evidence="3 4">
    <name type="scientific">Flaviflagellibacter deserti</name>
    <dbReference type="NCBI Taxonomy" id="2267266"/>
    <lineage>
        <taxon>Bacteria</taxon>
        <taxon>Pseudomonadati</taxon>
        <taxon>Pseudomonadota</taxon>
        <taxon>Alphaproteobacteria</taxon>
        <taxon>Hyphomicrobiales</taxon>
        <taxon>Flaviflagellibacter</taxon>
    </lineage>
</organism>
<feature type="compositionally biased region" description="Gly residues" evidence="1">
    <location>
        <begin position="44"/>
        <end position="69"/>
    </location>
</feature>
<evidence type="ECO:0000313" key="3">
    <source>
        <dbReference type="EMBL" id="MFC5066722.1"/>
    </source>
</evidence>
<reference evidence="4" key="1">
    <citation type="journal article" date="2019" name="Int. J. Syst. Evol. Microbiol.">
        <title>The Global Catalogue of Microorganisms (GCM) 10K type strain sequencing project: providing services to taxonomists for standard genome sequencing and annotation.</title>
        <authorList>
            <consortium name="The Broad Institute Genomics Platform"/>
            <consortium name="The Broad Institute Genome Sequencing Center for Infectious Disease"/>
            <person name="Wu L."/>
            <person name="Ma J."/>
        </authorList>
    </citation>
    <scope>NUCLEOTIDE SEQUENCE [LARGE SCALE GENOMIC DNA]</scope>
    <source>
        <strain evidence="4">CGMCC 1.16444</strain>
    </source>
</reference>
<dbReference type="RefSeq" id="WP_114955486.1">
    <property type="nucleotide sequence ID" value="NZ_JBHSJF010000001.1"/>
</dbReference>
<evidence type="ECO:0000256" key="2">
    <source>
        <dbReference type="SAM" id="SignalP"/>
    </source>
</evidence>
<keyword evidence="4" id="KW-1185">Reference proteome</keyword>
<proteinExistence type="predicted"/>
<dbReference type="EMBL" id="JBHSJF010000001">
    <property type="protein sequence ID" value="MFC5066722.1"/>
    <property type="molecule type" value="Genomic_DNA"/>
</dbReference>
<protein>
    <submittedName>
        <fullName evidence="3">Uncharacterized protein</fullName>
    </submittedName>
</protein>
<feature type="signal peptide" evidence="2">
    <location>
        <begin position="1"/>
        <end position="35"/>
    </location>
</feature>
<evidence type="ECO:0000256" key="1">
    <source>
        <dbReference type="SAM" id="MobiDB-lite"/>
    </source>
</evidence>
<accession>A0ABV9YY32</accession>
<keyword evidence="2" id="KW-0732">Signal</keyword>
<name>A0ABV9YY32_9HYPH</name>